<evidence type="ECO:0000256" key="1">
    <source>
        <dbReference type="ARBA" id="ARBA00022598"/>
    </source>
</evidence>
<comment type="caution">
    <text evidence="7">The sequence shown here is derived from an EMBL/GenBank/DDBJ whole genome shotgun (WGS) entry which is preliminary data.</text>
</comment>
<dbReference type="Gene3D" id="3.30.930.10">
    <property type="entry name" value="Bira Bifunctional Protein, Domain 2"/>
    <property type="match status" value="1"/>
</dbReference>
<dbReference type="PANTHER" id="PTHR22594:SF34">
    <property type="entry name" value="ASPARAGINE--TRNA LIGASE, MITOCHONDRIAL-RELATED"/>
    <property type="match status" value="1"/>
</dbReference>
<dbReference type="Proteomes" id="UP001266305">
    <property type="component" value="Unassembled WGS sequence"/>
</dbReference>
<name>A0ABQ9UXT4_SAGOE</name>
<sequence length="121" mass="13969">MSASVPPANYSTSPFHGLSVEWKDWSITVRYLDLRRFGSVPHGGFGMGFERYLQCILGVDNIKDVIPFPSFEDTFEDSLSVTEQRKELFDLLFLSDWICQKPPSTMLYIHIRYKLNVDIEA</sequence>
<keyword evidence="2" id="KW-0547">Nucleotide-binding</keyword>
<evidence type="ECO:0000259" key="6">
    <source>
        <dbReference type="Pfam" id="PF00152"/>
    </source>
</evidence>
<keyword evidence="4" id="KW-0648">Protein biosynthesis</keyword>
<accession>A0ABQ9UXT4</accession>
<evidence type="ECO:0000313" key="8">
    <source>
        <dbReference type="Proteomes" id="UP001266305"/>
    </source>
</evidence>
<keyword evidence="1" id="KW-0436">Ligase</keyword>
<dbReference type="EMBL" id="JASSZA010000010">
    <property type="protein sequence ID" value="KAK2101047.1"/>
    <property type="molecule type" value="Genomic_DNA"/>
</dbReference>
<proteinExistence type="predicted"/>
<evidence type="ECO:0000256" key="2">
    <source>
        <dbReference type="ARBA" id="ARBA00022741"/>
    </source>
</evidence>
<keyword evidence="8" id="KW-1185">Reference proteome</keyword>
<evidence type="ECO:0000313" key="7">
    <source>
        <dbReference type="EMBL" id="KAK2101047.1"/>
    </source>
</evidence>
<keyword evidence="3" id="KW-0067">ATP-binding</keyword>
<dbReference type="SUPFAM" id="SSF55681">
    <property type="entry name" value="Class II aaRS and biotin synthetases"/>
    <property type="match status" value="1"/>
</dbReference>
<reference evidence="7 8" key="1">
    <citation type="submission" date="2023-05" db="EMBL/GenBank/DDBJ databases">
        <title>B98-5 Cell Line De Novo Hybrid Assembly: An Optical Mapping Approach.</title>
        <authorList>
            <person name="Kananen K."/>
            <person name="Auerbach J.A."/>
            <person name="Kautto E."/>
            <person name="Blachly J.S."/>
        </authorList>
    </citation>
    <scope>NUCLEOTIDE SEQUENCE [LARGE SCALE GENOMIC DNA]</scope>
    <source>
        <strain evidence="7">B95-8</strain>
        <tissue evidence="7">Cell line</tissue>
    </source>
</reference>
<dbReference type="Pfam" id="PF00152">
    <property type="entry name" value="tRNA-synt_2"/>
    <property type="match status" value="1"/>
</dbReference>
<dbReference type="PANTHER" id="PTHR22594">
    <property type="entry name" value="ASPARTYL/LYSYL-TRNA SYNTHETASE"/>
    <property type="match status" value="1"/>
</dbReference>
<protein>
    <recommendedName>
        <fullName evidence="6">Aminoacyl-tRNA synthetase class II (D/K/N) domain-containing protein</fullName>
    </recommendedName>
</protein>
<gene>
    <name evidence="7" type="ORF">P7K49_022395</name>
</gene>
<evidence type="ECO:0000256" key="3">
    <source>
        <dbReference type="ARBA" id="ARBA00022840"/>
    </source>
</evidence>
<dbReference type="InterPro" id="IPR004364">
    <property type="entry name" value="Aa-tRNA-synt_II"/>
</dbReference>
<evidence type="ECO:0000256" key="4">
    <source>
        <dbReference type="ARBA" id="ARBA00022917"/>
    </source>
</evidence>
<organism evidence="7 8">
    <name type="scientific">Saguinus oedipus</name>
    <name type="common">Cotton-top tamarin</name>
    <name type="synonym">Oedipomidas oedipus</name>
    <dbReference type="NCBI Taxonomy" id="9490"/>
    <lineage>
        <taxon>Eukaryota</taxon>
        <taxon>Metazoa</taxon>
        <taxon>Chordata</taxon>
        <taxon>Craniata</taxon>
        <taxon>Vertebrata</taxon>
        <taxon>Euteleostomi</taxon>
        <taxon>Mammalia</taxon>
        <taxon>Eutheria</taxon>
        <taxon>Euarchontoglires</taxon>
        <taxon>Primates</taxon>
        <taxon>Haplorrhini</taxon>
        <taxon>Platyrrhini</taxon>
        <taxon>Cebidae</taxon>
        <taxon>Callitrichinae</taxon>
        <taxon>Saguinus</taxon>
    </lineage>
</organism>
<feature type="domain" description="Aminoacyl-tRNA synthetase class II (D/K/N)" evidence="6">
    <location>
        <begin position="30"/>
        <end position="70"/>
    </location>
</feature>
<dbReference type="InterPro" id="IPR045864">
    <property type="entry name" value="aa-tRNA-synth_II/BPL/LPL"/>
</dbReference>
<keyword evidence="5" id="KW-0030">Aminoacyl-tRNA synthetase</keyword>
<evidence type="ECO:0000256" key="5">
    <source>
        <dbReference type="ARBA" id="ARBA00023146"/>
    </source>
</evidence>